<keyword evidence="9 12" id="KW-0472">Membrane</keyword>
<keyword evidence="6 12" id="KW-1133">Transmembrane helix</keyword>
<dbReference type="GO" id="GO:0006636">
    <property type="term" value="P:unsaturated fatty acid biosynthetic process"/>
    <property type="evidence" value="ECO:0007669"/>
    <property type="project" value="TreeGrafter"/>
</dbReference>
<dbReference type="OrthoDB" id="10260134at2759"/>
<reference evidence="13" key="1">
    <citation type="submission" date="2020-10" db="EMBL/GenBank/DDBJ databases">
        <authorList>
            <person name="Kikuchi T."/>
        </authorList>
    </citation>
    <scope>NUCLEOTIDE SEQUENCE</scope>
    <source>
        <strain evidence="13">NKZ352</strain>
    </source>
</reference>
<dbReference type="InterPro" id="IPR015876">
    <property type="entry name" value="Acyl-CoA_DS"/>
</dbReference>
<evidence type="ECO:0000256" key="2">
    <source>
        <dbReference type="ARBA" id="ARBA00009295"/>
    </source>
</evidence>
<comment type="cofactor">
    <cofactor evidence="11">
        <name>Fe(2+)</name>
        <dbReference type="ChEBI" id="CHEBI:29033"/>
    </cofactor>
</comment>
<evidence type="ECO:0000256" key="7">
    <source>
        <dbReference type="ARBA" id="ARBA00023002"/>
    </source>
</evidence>
<evidence type="ECO:0000256" key="11">
    <source>
        <dbReference type="RuleBase" id="RU000581"/>
    </source>
</evidence>
<evidence type="ECO:0000256" key="6">
    <source>
        <dbReference type="ARBA" id="ARBA00022989"/>
    </source>
</evidence>
<accession>A0A8S1H8T8</accession>
<dbReference type="PRINTS" id="PR00075">
    <property type="entry name" value="FACDDSATRASE"/>
</dbReference>
<keyword evidence="4 11" id="KW-0812">Transmembrane</keyword>
<dbReference type="Proteomes" id="UP000835052">
    <property type="component" value="Unassembled WGS sequence"/>
</dbReference>
<evidence type="ECO:0000256" key="8">
    <source>
        <dbReference type="ARBA" id="ARBA00023098"/>
    </source>
</evidence>
<dbReference type="PANTHER" id="PTHR11351">
    <property type="entry name" value="ACYL-COA DESATURASE"/>
    <property type="match status" value="1"/>
</dbReference>
<dbReference type="CDD" id="cd03505">
    <property type="entry name" value="Delta9-FADS-like"/>
    <property type="match status" value="1"/>
</dbReference>
<evidence type="ECO:0000256" key="9">
    <source>
        <dbReference type="ARBA" id="ARBA00023136"/>
    </source>
</evidence>
<comment type="subcellular location">
    <subcellularLocation>
        <location evidence="1">Membrane</location>
        <topology evidence="1">Multi-pass membrane protein</topology>
    </subcellularLocation>
</comment>
<protein>
    <recommendedName>
        <fullName evidence="15">Fatty acid desaturase domain-containing protein</fullName>
    </recommendedName>
</protein>
<comment type="similarity">
    <text evidence="2 11">Belongs to the fatty acid desaturase type 1 family.</text>
</comment>
<organism evidence="13 14">
    <name type="scientific">Caenorhabditis auriculariae</name>
    <dbReference type="NCBI Taxonomy" id="2777116"/>
    <lineage>
        <taxon>Eukaryota</taxon>
        <taxon>Metazoa</taxon>
        <taxon>Ecdysozoa</taxon>
        <taxon>Nematoda</taxon>
        <taxon>Chromadorea</taxon>
        <taxon>Rhabditida</taxon>
        <taxon>Rhabditina</taxon>
        <taxon>Rhabditomorpha</taxon>
        <taxon>Rhabditoidea</taxon>
        <taxon>Rhabditidae</taxon>
        <taxon>Peloderinae</taxon>
        <taxon>Caenorhabditis</taxon>
    </lineage>
</organism>
<feature type="transmembrane region" description="Helical" evidence="12">
    <location>
        <begin position="194"/>
        <end position="216"/>
    </location>
</feature>
<evidence type="ECO:0000256" key="5">
    <source>
        <dbReference type="ARBA" id="ARBA00022832"/>
    </source>
</evidence>
<sequence>MTVITRTITNTKKAEKVIDEQYLAADLDEITKLQEEDRKKPLKTVIVWRNVLIFLALHLGALLGVYQTIFEAKWATLAWMFFLHVFGGFGITAGAHRLWAHRSYKARLPMRIFLMLLNNIALQNDIIEWARDHRCHHKWTDTTADPHNTERGFFFAHMGWLMVKKHPMVREQGAKLDLSDLYADPVLQFQRKNYLPLVILSCFVSAFVAFYTAGLFRYCFTLHATWCINSAAHWFGFKPYDQAISPVENVWTTVTAVGEGGHNFHHTFPQDYRTSEYSWRLNWTRILIDAGAALGSVPIKETPRRERSSSTPTLVETSLLLLLSFSNTGEKTNLIAPTRLQPPCPNKLLQGEFGLGRPMERPTSGYLFFAQYFAFSAIPFARA</sequence>
<evidence type="ECO:0000256" key="4">
    <source>
        <dbReference type="ARBA" id="ARBA00022692"/>
    </source>
</evidence>
<evidence type="ECO:0008006" key="15">
    <source>
        <dbReference type="Google" id="ProtNLM"/>
    </source>
</evidence>
<dbReference type="EMBL" id="CAJGYM010000030">
    <property type="protein sequence ID" value="CAD6192886.1"/>
    <property type="molecule type" value="Genomic_DNA"/>
</dbReference>
<dbReference type="AlphaFoldDB" id="A0A8S1H8T8"/>
<evidence type="ECO:0000256" key="10">
    <source>
        <dbReference type="ARBA" id="ARBA00023160"/>
    </source>
</evidence>
<evidence type="ECO:0000313" key="14">
    <source>
        <dbReference type="Proteomes" id="UP000835052"/>
    </source>
</evidence>
<evidence type="ECO:0000313" key="13">
    <source>
        <dbReference type="EMBL" id="CAD6192886.1"/>
    </source>
</evidence>
<keyword evidence="5" id="KW-0276">Fatty acid metabolism</keyword>
<comment type="caution">
    <text evidence="13">The sequence shown here is derived from an EMBL/GenBank/DDBJ whole genome shotgun (WGS) entry which is preliminary data.</text>
</comment>
<feature type="transmembrane region" description="Helical" evidence="12">
    <location>
        <begin position="46"/>
        <end position="66"/>
    </location>
</feature>
<keyword evidence="14" id="KW-1185">Reference proteome</keyword>
<comment type="domain">
    <text evidence="11">The histidine box domains are involved in binding the catalytic metal ions.</text>
</comment>
<feature type="transmembrane region" description="Helical" evidence="12">
    <location>
        <begin position="78"/>
        <end position="100"/>
    </location>
</feature>
<dbReference type="GO" id="GO:0005789">
    <property type="term" value="C:endoplasmic reticulum membrane"/>
    <property type="evidence" value="ECO:0007669"/>
    <property type="project" value="TreeGrafter"/>
</dbReference>
<keyword evidence="8" id="KW-0443">Lipid metabolism</keyword>
<evidence type="ECO:0000256" key="12">
    <source>
        <dbReference type="SAM" id="Phobius"/>
    </source>
</evidence>
<dbReference type="GO" id="GO:0004768">
    <property type="term" value="F:stearoyl-CoA 9-desaturase activity"/>
    <property type="evidence" value="ECO:0007669"/>
    <property type="project" value="TreeGrafter"/>
</dbReference>
<keyword evidence="3 11" id="KW-0444">Lipid biosynthesis</keyword>
<keyword evidence="10 11" id="KW-0275">Fatty acid biosynthesis</keyword>
<evidence type="ECO:0000256" key="3">
    <source>
        <dbReference type="ARBA" id="ARBA00022516"/>
    </source>
</evidence>
<evidence type="ECO:0000256" key="1">
    <source>
        <dbReference type="ARBA" id="ARBA00004141"/>
    </source>
</evidence>
<name>A0A8S1H8T8_9PELO</name>
<dbReference type="PANTHER" id="PTHR11351:SF31">
    <property type="entry name" value="DESATURASE 1, ISOFORM A-RELATED"/>
    <property type="match status" value="1"/>
</dbReference>
<dbReference type="GO" id="GO:0005506">
    <property type="term" value="F:iron ion binding"/>
    <property type="evidence" value="ECO:0007669"/>
    <property type="project" value="TreeGrafter"/>
</dbReference>
<gene>
    <name evidence="13" type="ORF">CAUJ_LOCUS8805</name>
</gene>
<proteinExistence type="inferred from homology"/>
<keyword evidence="7 11" id="KW-0560">Oxidoreductase</keyword>